<protein>
    <recommendedName>
        <fullName evidence="8">DoxX family membrane protein</fullName>
    </recommendedName>
</protein>
<proteinExistence type="predicted"/>
<dbReference type="Proteomes" id="UP000603317">
    <property type="component" value="Unassembled WGS sequence"/>
</dbReference>
<keyword evidence="3 5" id="KW-1133">Transmembrane helix</keyword>
<evidence type="ECO:0008006" key="8">
    <source>
        <dbReference type="Google" id="ProtNLM"/>
    </source>
</evidence>
<evidence type="ECO:0000256" key="3">
    <source>
        <dbReference type="ARBA" id="ARBA00022989"/>
    </source>
</evidence>
<evidence type="ECO:0000313" key="7">
    <source>
        <dbReference type="Proteomes" id="UP000603317"/>
    </source>
</evidence>
<organism evidence="6 7">
    <name type="scientific">Blastomonas marina</name>
    <dbReference type="NCBI Taxonomy" id="1867408"/>
    <lineage>
        <taxon>Bacteria</taxon>
        <taxon>Pseudomonadati</taxon>
        <taxon>Pseudomonadota</taxon>
        <taxon>Alphaproteobacteria</taxon>
        <taxon>Sphingomonadales</taxon>
        <taxon>Sphingomonadaceae</taxon>
        <taxon>Blastomonas</taxon>
    </lineage>
</organism>
<dbReference type="PANTHER" id="PTHR36974:SF1">
    <property type="entry name" value="DOXX FAMILY MEMBRANE PROTEIN"/>
    <property type="match status" value="1"/>
</dbReference>
<feature type="transmembrane region" description="Helical" evidence="5">
    <location>
        <begin position="41"/>
        <end position="58"/>
    </location>
</feature>
<sequence>MIRTGLRWLLAAFYAFAGFRHLVDPAPFLAITPGWVPLPDAVIALTGVAELAGAIVLLQPWSGRLRRAGGWGLALYAACVFPANINHFAMDMARPDGGWGLGYHVPRMFAQPLLVWLALWVSKAVDWPFAPKKKGERSR</sequence>
<evidence type="ECO:0000256" key="2">
    <source>
        <dbReference type="ARBA" id="ARBA00022692"/>
    </source>
</evidence>
<evidence type="ECO:0000256" key="5">
    <source>
        <dbReference type="SAM" id="Phobius"/>
    </source>
</evidence>
<keyword evidence="7" id="KW-1185">Reference proteome</keyword>
<dbReference type="EMBL" id="BMID01000001">
    <property type="protein sequence ID" value="GFZ98338.1"/>
    <property type="molecule type" value="Genomic_DNA"/>
</dbReference>
<accession>A0ABQ1F2V8</accession>
<evidence type="ECO:0000313" key="6">
    <source>
        <dbReference type="EMBL" id="GFZ98338.1"/>
    </source>
</evidence>
<dbReference type="InterPro" id="IPR032808">
    <property type="entry name" value="DoxX"/>
</dbReference>
<keyword evidence="4 5" id="KW-0472">Membrane</keyword>
<dbReference type="Pfam" id="PF13564">
    <property type="entry name" value="DoxX_2"/>
    <property type="match status" value="1"/>
</dbReference>
<gene>
    <name evidence="6" type="ORF">GCM10010923_03090</name>
</gene>
<evidence type="ECO:0000256" key="4">
    <source>
        <dbReference type="ARBA" id="ARBA00023136"/>
    </source>
</evidence>
<keyword evidence="2 5" id="KW-0812">Transmembrane</keyword>
<feature type="transmembrane region" description="Helical" evidence="5">
    <location>
        <begin position="70"/>
        <end position="89"/>
    </location>
</feature>
<dbReference type="RefSeq" id="WP_188641025.1">
    <property type="nucleotide sequence ID" value="NZ_BMID01000001.1"/>
</dbReference>
<comment type="subcellular location">
    <subcellularLocation>
        <location evidence="1">Membrane</location>
        <topology evidence="1">Multi-pass membrane protein</topology>
    </subcellularLocation>
</comment>
<comment type="caution">
    <text evidence="6">The sequence shown here is derived from an EMBL/GenBank/DDBJ whole genome shotgun (WGS) entry which is preliminary data.</text>
</comment>
<name>A0ABQ1F2V8_9SPHN</name>
<feature type="transmembrane region" description="Helical" evidence="5">
    <location>
        <begin position="109"/>
        <end position="129"/>
    </location>
</feature>
<dbReference type="PANTHER" id="PTHR36974">
    <property type="entry name" value="MEMBRANE PROTEIN-RELATED"/>
    <property type="match status" value="1"/>
</dbReference>
<reference evidence="7" key="1">
    <citation type="journal article" date="2019" name="Int. J. Syst. Evol. Microbiol.">
        <title>The Global Catalogue of Microorganisms (GCM) 10K type strain sequencing project: providing services to taxonomists for standard genome sequencing and annotation.</title>
        <authorList>
            <consortium name="The Broad Institute Genomics Platform"/>
            <consortium name="The Broad Institute Genome Sequencing Center for Infectious Disease"/>
            <person name="Wu L."/>
            <person name="Ma J."/>
        </authorList>
    </citation>
    <scope>NUCLEOTIDE SEQUENCE [LARGE SCALE GENOMIC DNA]</scope>
    <source>
        <strain evidence="7">CGMCC 1.15297</strain>
    </source>
</reference>
<evidence type="ECO:0000256" key="1">
    <source>
        <dbReference type="ARBA" id="ARBA00004141"/>
    </source>
</evidence>